<sequence length="449" mass="49948">MPAAKYSPPKTGAKIIIVGGGSFGLSTAHALSMKHNGYDIHVFDREKIPASDAASTDINKIVRMDYGDDVIYQNLMAEALPMWRQWNEEAKAAGKSPLYNETGLLLFSRGGKFSEYERRSMQNIKAAGYGHTIEEFITPEAIVERFPQFKEAVANGYNVAYLSWCDSEGAVVHMYEKCLRDGVNMHQGGQHSTLESLITEAGGVVKGIKTVDGKEHYADLVILATGAWTASLVDMENMLMATGHAVVHFKPEGRDKAYFNDGFPVWAGDISYLGYYGFPMNQHGKVKVACHAAGYVNVDKDGKVGAPRTRVANPNDTMPHNSLKEYRQFLGEFMPKLNEHDIVDSRVCWYSESFDGDFIISPHPKYQNLIVATGDSGHGMKFIPVIGYKIAQVVEGVDSEYTRQWAWRPFGKGKFDSMRLNNKTGRPQLGEGIARFVDLEEYKAIKSKL</sequence>
<keyword evidence="3" id="KW-0285">Flavoprotein</keyword>
<name>A0A8H7PTR7_MORIS</name>
<comment type="cofactor">
    <cofactor evidence="1">
        <name>FAD</name>
        <dbReference type="ChEBI" id="CHEBI:57692"/>
    </cofactor>
</comment>
<dbReference type="Pfam" id="PF01266">
    <property type="entry name" value="DAO"/>
    <property type="match status" value="1"/>
</dbReference>
<evidence type="ECO:0000259" key="6">
    <source>
        <dbReference type="Pfam" id="PF01266"/>
    </source>
</evidence>
<dbReference type="PANTHER" id="PTHR10961:SF46">
    <property type="entry name" value="PEROXISOMAL SARCOSINE OXIDASE"/>
    <property type="match status" value="1"/>
</dbReference>
<proteinExistence type="inferred from homology"/>
<comment type="similarity">
    <text evidence="2">Belongs to the MSOX/MTOX family.</text>
</comment>
<dbReference type="AlphaFoldDB" id="A0A8H7PTR7"/>
<accession>A0A8H7PTR7</accession>
<dbReference type="Proteomes" id="UP000654370">
    <property type="component" value="Unassembled WGS sequence"/>
</dbReference>
<evidence type="ECO:0000256" key="3">
    <source>
        <dbReference type="ARBA" id="ARBA00022630"/>
    </source>
</evidence>
<evidence type="ECO:0000256" key="4">
    <source>
        <dbReference type="ARBA" id="ARBA00022827"/>
    </source>
</evidence>
<dbReference type="SUPFAM" id="SSF51905">
    <property type="entry name" value="FAD/NAD(P)-binding domain"/>
    <property type="match status" value="1"/>
</dbReference>
<feature type="domain" description="FAD dependent oxidoreductase" evidence="6">
    <location>
        <begin position="14"/>
        <end position="392"/>
    </location>
</feature>
<organism evidence="7 8">
    <name type="scientific">Mortierella isabellina</name>
    <name type="common">Filamentous fungus</name>
    <name type="synonym">Umbelopsis isabellina</name>
    <dbReference type="NCBI Taxonomy" id="91625"/>
    <lineage>
        <taxon>Eukaryota</taxon>
        <taxon>Fungi</taxon>
        <taxon>Fungi incertae sedis</taxon>
        <taxon>Mucoromycota</taxon>
        <taxon>Mucoromycotina</taxon>
        <taxon>Umbelopsidomycetes</taxon>
        <taxon>Umbelopsidales</taxon>
        <taxon>Umbelopsidaceae</taxon>
        <taxon>Umbelopsis</taxon>
    </lineage>
</organism>
<protein>
    <recommendedName>
        <fullName evidence="6">FAD dependent oxidoreductase domain-containing protein</fullName>
    </recommendedName>
</protein>
<dbReference type="Gene3D" id="3.50.50.60">
    <property type="entry name" value="FAD/NAD(P)-binding domain"/>
    <property type="match status" value="1"/>
</dbReference>
<dbReference type="GO" id="GO:0008115">
    <property type="term" value="F:sarcosine oxidase activity"/>
    <property type="evidence" value="ECO:0007669"/>
    <property type="project" value="TreeGrafter"/>
</dbReference>
<evidence type="ECO:0000313" key="7">
    <source>
        <dbReference type="EMBL" id="KAG2179951.1"/>
    </source>
</evidence>
<reference evidence="7" key="1">
    <citation type="submission" date="2020-12" db="EMBL/GenBank/DDBJ databases">
        <title>Metabolic potential, ecology and presence of endohyphal bacteria is reflected in genomic diversity of Mucoromycotina.</title>
        <authorList>
            <person name="Muszewska A."/>
            <person name="Okrasinska A."/>
            <person name="Steczkiewicz K."/>
            <person name="Drgas O."/>
            <person name="Orlowska M."/>
            <person name="Perlinska-Lenart U."/>
            <person name="Aleksandrzak-Piekarczyk T."/>
            <person name="Szatraj K."/>
            <person name="Zielenkiewicz U."/>
            <person name="Pilsyk S."/>
            <person name="Malc E."/>
            <person name="Mieczkowski P."/>
            <person name="Kruszewska J.S."/>
            <person name="Biernat P."/>
            <person name="Pawlowska J."/>
        </authorList>
    </citation>
    <scope>NUCLEOTIDE SEQUENCE</scope>
    <source>
        <strain evidence="7">WA0000067209</strain>
    </source>
</reference>
<evidence type="ECO:0000313" key="8">
    <source>
        <dbReference type="Proteomes" id="UP000654370"/>
    </source>
</evidence>
<evidence type="ECO:0000256" key="1">
    <source>
        <dbReference type="ARBA" id="ARBA00001974"/>
    </source>
</evidence>
<dbReference type="OrthoDB" id="2219495at2759"/>
<keyword evidence="8" id="KW-1185">Reference proteome</keyword>
<dbReference type="SUPFAM" id="SSF54373">
    <property type="entry name" value="FAD-linked reductases, C-terminal domain"/>
    <property type="match status" value="1"/>
</dbReference>
<dbReference type="PANTHER" id="PTHR10961">
    <property type="entry name" value="PEROXISOMAL SARCOSINE OXIDASE"/>
    <property type="match status" value="1"/>
</dbReference>
<gene>
    <name evidence="7" type="ORF">INT43_003738</name>
</gene>
<keyword evidence="5" id="KW-0560">Oxidoreductase</keyword>
<dbReference type="EMBL" id="JAEPQZ010000006">
    <property type="protein sequence ID" value="KAG2179951.1"/>
    <property type="molecule type" value="Genomic_DNA"/>
</dbReference>
<evidence type="ECO:0000256" key="5">
    <source>
        <dbReference type="ARBA" id="ARBA00023002"/>
    </source>
</evidence>
<comment type="caution">
    <text evidence="7">The sequence shown here is derived from an EMBL/GenBank/DDBJ whole genome shotgun (WGS) entry which is preliminary data.</text>
</comment>
<keyword evidence="4" id="KW-0274">FAD</keyword>
<evidence type="ECO:0000256" key="2">
    <source>
        <dbReference type="ARBA" id="ARBA00010989"/>
    </source>
</evidence>
<dbReference type="GO" id="GO:0050660">
    <property type="term" value="F:flavin adenine dinucleotide binding"/>
    <property type="evidence" value="ECO:0007669"/>
    <property type="project" value="InterPro"/>
</dbReference>
<dbReference type="InterPro" id="IPR036188">
    <property type="entry name" value="FAD/NAD-bd_sf"/>
</dbReference>
<dbReference type="Gene3D" id="3.30.9.10">
    <property type="entry name" value="D-Amino Acid Oxidase, subunit A, domain 2"/>
    <property type="match status" value="1"/>
</dbReference>
<dbReference type="InterPro" id="IPR045170">
    <property type="entry name" value="MTOX"/>
</dbReference>
<dbReference type="InterPro" id="IPR006076">
    <property type="entry name" value="FAD-dep_OxRdtase"/>
</dbReference>